<keyword evidence="3" id="KW-1185">Reference proteome</keyword>
<gene>
    <name evidence="2" type="ORF">EJ03DRAFT_99358</name>
</gene>
<dbReference type="AlphaFoldDB" id="A0A6G1L947"/>
<feature type="region of interest" description="Disordered" evidence="1">
    <location>
        <begin position="583"/>
        <end position="645"/>
    </location>
</feature>
<evidence type="ECO:0000313" key="3">
    <source>
        <dbReference type="Proteomes" id="UP000799436"/>
    </source>
</evidence>
<feature type="compositionally biased region" description="Polar residues" evidence="1">
    <location>
        <begin position="695"/>
        <end position="714"/>
    </location>
</feature>
<proteinExistence type="predicted"/>
<sequence length="902" mass="96392">MSIFSGQASYIDDSFGSVYAHVEDETASEVSGINGPRSGRWSVSTRNSRYSEIDDRTPTVWNESTAWSNAGQSQAHRQQSALDANLLRKLAAVTLEEKAQAARLVQGPEPGGESVVVKHLLRAPSVVEQERPKGFFLPPNIKPRQISDKHEPKPEHQHATVCAPPSVHSYNERASRAAQDGPVKQSRGRKKIHITGKGDEEIILQLPHLPEIPAAFNHHSRKPAPAPIASRDVSPKRELDAVCPAASPANDKEYHGRLQEVECYRTEVARAAAKALMSGALPTPDNPASFKPSTPPKHAWVESVHSSSKDSGVGFGGLGDDAPPASAHSRHSAAPSVKSLRDAVKQITANNNASRSMSQALQTSVKQTASAHFEKPASVQGSGYLNIFEQTPSQSVHSMQHSVASKKSLRDAVKHISANSESVKASNGGWADALQQDVFKARSAEHSDNGWDGNTPASRHSTKPGNDGWDDTNQRVSSKSRSVDQSDHGWDGNAPASRHSTRVSKSGREEGFQQNTSDTRSARHSNNGWEDHVSNVKQSTKGSISGWKNDGFGAMFEEKAASHYSSRRSRISGNIAEAVRHISGNSDRQKAHGANQAHRSLSQDVCGNGGWAQNSGSHKGSAPASRANSGSQKNGDGGSEDAIGLGGIFEEPAASRHSSRASEMSKEELVDAIIQARTENRQEASNGGWHEIGQGWTQGHASVRSTARQSSVAKSGQEEAAGGLAGEDGWGASVHNSGGSNRSSKPSRISIAAPDEGPTIFAGGGWISPHPLSEASMPQERIVLPAEYAKAVAGGIEKNEMTYEDWKAVQRSASAAEPVRSRPESDRSSHRDGHSSRHSDRSIHQRAGQGLSHGQSGSRHSDLTEAAAARYQAELDAIVQKSPPASVVKDSKAGVELKMPWD</sequence>
<feature type="region of interest" description="Disordered" evidence="1">
    <location>
        <begin position="679"/>
        <end position="756"/>
    </location>
</feature>
<feature type="compositionally biased region" description="Polar residues" evidence="1">
    <location>
        <begin position="512"/>
        <end position="528"/>
    </location>
</feature>
<feature type="compositionally biased region" description="Polar residues" evidence="1">
    <location>
        <begin position="734"/>
        <end position="747"/>
    </location>
</feature>
<accession>A0A6G1L947</accession>
<feature type="compositionally biased region" description="Basic and acidic residues" evidence="1">
    <location>
        <begin position="819"/>
        <end position="843"/>
    </location>
</feature>
<dbReference type="EMBL" id="ML995836">
    <property type="protein sequence ID" value="KAF2769160.1"/>
    <property type="molecule type" value="Genomic_DNA"/>
</dbReference>
<name>A0A6G1L947_9PEZI</name>
<feature type="region of interest" description="Disordered" evidence="1">
    <location>
        <begin position="216"/>
        <end position="235"/>
    </location>
</feature>
<evidence type="ECO:0000313" key="2">
    <source>
        <dbReference type="EMBL" id="KAF2769160.1"/>
    </source>
</evidence>
<feature type="region of interest" description="Disordered" evidence="1">
    <location>
        <begin position="809"/>
        <end position="902"/>
    </location>
</feature>
<dbReference type="OrthoDB" id="3899138at2759"/>
<organism evidence="2 3">
    <name type="scientific">Teratosphaeria nubilosa</name>
    <dbReference type="NCBI Taxonomy" id="161662"/>
    <lineage>
        <taxon>Eukaryota</taxon>
        <taxon>Fungi</taxon>
        <taxon>Dikarya</taxon>
        <taxon>Ascomycota</taxon>
        <taxon>Pezizomycotina</taxon>
        <taxon>Dothideomycetes</taxon>
        <taxon>Dothideomycetidae</taxon>
        <taxon>Mycosphaerellales</taxon>
        <taxon>Teratosphaeriaceae</taxon>
        <taxon>Teratosphaeria</taxon>
    </lineage>
</organism>
<dbReference type="Proteomes" id="UP000799436">
    <property type="component" value="Unassembled WGS sequence"/>
</dbReference>
<feature type="compositionally biased region" description="Basic and acidic residues" evidence="1">
    <location>
        <begin position="889"/>
        <end position="902"/>
    </location>
</feature>
<protein>
    <submittedName>
        <fullName evidence="2">Uncharacterized protein</fullName>
    </submittedName>
</protein>
<feature type="compositionally biased region" description="Basic and acidic residues" evidence="1">
    <location>
        <begin position="481"/>
        <end position="490"/>
    </location>
</feature>
<evidence type="ECO:0000256" key="1">
    <source>
        <dbReference type="SAM" id="MobiDB-lite"/>
    </source>
</evidence>
<reference evidence="2" key="1">
    <citation type="journal article" date="2020" name="Stud. Mycol.">
        <title>101 Dothideomycetes genomes: a test case for predicting lifestyles and emergence of pathogens.</title>
        <authorList>
            <person name="Haridas S."/>
            <person name="Albert R."/>
            <person name="Binder M."/>
            <person name="Bloem J."/>
            <person name="Labutti K."/>
            <person name="Salamov A."/>
            <person name="Andreopoulos B."/>
            <person name="Baker S."/>
            <person name="Barry K."/>
            <person name="Bills G."/>
            <person name="Bluhm B."/>
            <person name="Cannon C."/>
            <person name="Castanera R."/>
            <person name="Culley D."/>
            <person name="Daum C."/>
            <person name="Ezra D."/>
            <person name="Gonzalez J."/>
            <person name="Henrissat B."/>
            <person name="Kuo A."/>
            <person name="Liang C."/>
            <person name="Lipzen A."/>
            <person name="Lutzoni F."/>
            <person name="Magnuson J."/>
            <person name="Mondo S."/>
            <person name="Nolan M."/>
            <person name="Ohm R."/>
            <person name="Pangilinan J."/>
            <person name="Park H.-J."/>
            <person name="Ramirez L."/>
            <person name="Alfaro M."/>
            <person name="Sun H."/>
            <person name="Tritt A."/>
            <person name="Yoshinaga Y."/>
            <person name="Zwiers L.-H."/>
            <person name="Turgeon B."/>
            <person name="Goodwin S."/>
            <person name="Spatafora J."/>
            <person name="Crous P."/>
            <person name="Grigoriev I."/>
        </authorList>
    </citation>
    <scope>NUCLEOTIDE SEQUENCE</scope>
    <source>
        <strain evidence="2">CBS 116005</strain>
    </source>
</reference>
<feature type="region of interest" description="Disordered" evidence="1">
    <location>
        <begin position="133"/>
        <end position="190"/>
    </location>
</feature>
<feature type="region of interest" description="Disordered" evidence="1">
    <location>
        <begin position="279"/>
        <end position="340"/>
    </location>
</feature>
<feature type="compositionally biased region" description="Polar residues" evidence="1">
    <location>
        <begin position="597"/>
        <end position="618"/>
    </location>
</feature>
<feature type="region of interest" description="Disordered" evidence="1">
    <location>
        <begin position="442"/>
        <end position="546"/>
    </location>
</feature>
<feature type="compositionally biased region" description="Low complexity" evidence="1">
    <location>
        <begin position="322"/>
        <end position="336"/>
    </location>
</feature>
<feature type="compositionally biased region" description="Basic and acidic residues" evidence="1">
    <location>
        <begin position="145"/>
        <end position="158"/>
    </location>
</feature>